<keyword evidence="1" id="KW-0645">Protease</keyword>
<keyword evidence="3" id="KW-0378">Hydrolase</keyword>
<evidence type="ECO:0000256" key="3">
    <source>
        <dbReference type="ARBA" id="ARBA00022801"/>
    </source>
</evidence>
<dbReference type="InterPro" id="IPR001261">
    <property type="entry name" value="ArgE/DapE_CS"/>
</dbReference>
<keyword evidence="2" id="KW-0479">Metal-binding</keyword>
<dbReference type="InterPro" id="IPR011650">
    <property type="entry name" value="Peptidase_M20_dimer"/>
</dbReference>
<proteinExistence type="predicted"/>
<evidence type="ECO:0000256" key="4">
    <source>
        <dbReference type="SAM" id="MobiDB-lite"/>
    </source>
</evidence>
<dbReference type="InterPro" id="IPR051458">
    <property type="entry name" value="Cyt/Met_Dipeptidase"/>
</dbReference>
<dbReference type="Pfam" id="PF07687">
    <property type="entry name" value="M20_dimer"/>
    <property type="match status" value="1"/>
</dbReference>
<dbReference type="RefSeq" id="WP_378575642.1">
    <property type="nucleotide sequence ID" value="NZ_JBHSFQ010000015.1"/>
</dbReference>
<dbReference type="InterPro" id="IPR002933">
    <property type="entry name" value="Peptidase_M20"/>
</dbReference>
<dbReference type="EMBL" id="JBHSFQ010000015">
    <property type="protein sequence ID" value="MFC4563399.1"/>
    <property type="molecule type" value="Genomic_DNA"/>
</dbReference>
<keyword evidence="7" id="KW-1185">Reference proteome</keyword>
<sequence length="489" mass="52152">MSLESATRSLTRWFDDGGFAADLSRRIGYRTVSQGTAHRADIDAYLAEVVVPELTAMGFTCRVLANPVPGGPPFLLAERHEGGHRPTVLTYGHGDVVDGQDALWSAGLDPWTMTERDGAWYGRGAADNKGQHAVNFAALREVIAARQGSLGYNVKVLFEMGEECSSPGLREVARAHEDELRADLFLASDGPRLVEESPTIFLGSRGSVVFELSYSARETALHSGNWGGIVANPAVVLSHAISGLVGRRGRIEVAGLLPPEIPEDVRTELAALPIDSAHLGRRIDEDWGQPGLTPAERLLGWNTLEVLTLHAGDDAKPVNAVPGTARAHCQLRFVVGTRWDRLQEYVRAHLDAAGFPEVEVRIVRGSPATRVSPGDPWVRWAKTSIEDAMGRPPLVNPNLGGTVPNDVFAEILGLPTVWVPHSYPGCRQHGPDEHLPVAVAREGLAVMAALFWNLGVTDPITAGGAGARGRAGSADGPVDSTTGPAATPG</sequence>
<protein>
    <submittedName>
        <fullName evidence="6">M20 family metallopeptidase</fullName>
    </submittedName>
</protein>
<dbReference type="SUPFAM" id="SSF53187">
    <property type="entry name" value="Zn-dependent exopeptidases"/>
    <property type="match status" value="1"/>
</dbReference>
<dbReference type="NCBIfam" id="NF005478">
    <property type="entry name" value="PRK07079.1"/>
    <property type="match status" value="1"/>
</dbReference>
<dbReference type="PROSITE" id="PS00759">
    <property type="entry name" value="ARGE_DAPE_CPG2_2"/>
    <property type="match status" value="1"/>
</dbReference>
<dbReference type="Proteomes" id="UP001595923">
    <property type="component" value="Unassembled WGS sequence"/>
</dbReference>
<accession>A0ABV9DX16</accession>
<dbReference type="PANTHER" id="PTHR43270:SF12">
    <property type="entry name" value="SUCCINYL-DIAMINOPIMELATE DESUCCINYLASE"/>
    <property type="match status" value="1"/>
</dbReference>
<gene>
    <name evidence="6" type="ORF">ACFO4E_16160</name>
</gene>
<dbReference type="PANTHER" id="PTHR43270">
    <property type="entry name" value="BETA-ALA-HIS DIPEPTIDASE"/>
    <property type="match status" value="1"/>
</dbReference>
<feature type="region of interest" description="Disordered" evidence="4">
    <location>
        <begin position="465"/>
        <end position="489"/>
    </location>
</feature>
<comment type="caution">
    <text evidence="6">The sequence shown here is derived from an EMBL/GenBank/DDBJ whole genome shotgun (WGS) entry which is preliminary data.</text>
</comment>
<reference evidence="7" key="1">
    <citation type="journal article" date="2019" name="Int. J. Syst. Evol. Microbiol.">
        <title>The Global Catalogue of Microorganisms (GCM) 10K type strain sequencing project: providing services to taxonomists for standard genome sequencing and annotation.</title>
        <authorList>
            <consortium name="The Broad Institute Genomics Platform"/>
            <consortium name="The Broad Institute Genome Sequencing Center for Infectious Disease"/>
            <person name="Wu L."/>
            <person name="Ma J."/>
        </authorList>
    </citation>
    <scope>NUCLEOTIDE SEQUENCE [LARGE SCALE GENOMIC DNA]</scope>
    <source>
        <strain evidence="7">XZYJ18</strain>
    </source>
</reference>
<evidence type="ECO:0000259" key="5">
    <source>
        <dbReference type="Pfam" id="PF07687"/>
    </source>
</evidence>
<dbReference type="Gene3D" id="3.30.70.360">
    <property type="match status" value="1"/>
</dbReference>
<evidence type="ECO:0000313" key="7">
    <source>
        <dbReference type="Proteomes" id="UP001595923"/>
    </source>
</evidence>
<organism evidence="6 7">
    <name type="scientific">Nocardiopsis mangrovi</name>
    <dbReference type="NCBI Taxonomy" id="1179818"/>
    <lineage>
        <taxon>Bacteria</taxon>
        <taxon>Bacillati</taxon>
        <taxon>Actinomycetota</taxon>
        <taxon>Actinomycetes</taxon>
        <taxon>Streptosporangiales</taxon>
        <taxon>Nocardiopsidaceae</taxon>
        <taxon>Nocardiopsis</taxon>
    </lineage>
</organism>
<feature type="domain" description="Peptidase M20 dimerisation" evidence="5">
    <location>
        <begin position="203"/>
        <end position="353"/>
    </location>
</feature>
<evidence type="ECO:0000256" key="1">
    <source>
        <dbReference type="ARBA" id="ARBA00022670"/>
    </source>
</evidence>
<feature type="compositionally biased region" description="Polar residues" evidence="4">
    <location>
        <begin position="479"/>
        <end position="489"/>
    </location>
</feature>
<name>A0ABV9DX16_9ACTN</name>
<evidence type="ECO:0000313" key="6">
    <source>
        <dbReference type="EMBL" id="MFC4563399.1"/>
    </source>
</evidence>
<evidence type="ECO:0000256" key="2">
    <source>
        <dbReference type="ARBA" id="ARBA00022723"/>
    </source>
</evidence>
<dbReference type="Gene3D" id="3.40.630.10">
    <property type="entry name" value="Zn peptidases"/>
    <property type="match status" value="1"/>
</dbReference>
<dbReference type="Pfam" id="PF01546">
    <property type="entry name" value="Peptidase_M20"/>
    <property type="match status" value="1"/>
</dbReference>